<feature type="transmembrane region" description="Helical" evidence="1">
    <location>
        <begin position="125"/>
        <end position="142"/>
    </location>
</feature>
<dbReference type="GO" id="GO:0008654">
    <property type="term" value="P:phospholipid biosynthetic process"/>
    <property type="evidence" value="ECO:0007669"/>
    <property type="project" value="InterPro"/>
</dbReference>
<accession>A0A1F6NVB1</accession>
<feature type="transmembrane region" description="Helical" evidence="1">
    <location>
        <begin position="185"/>
        <end position="204"/>
    </location>
</feature>
<proteinExistence type="predicted"/>
<evidence type="ECO:0000313" key="2">
    <source>
        <dbReference type="EMBL" id="OGH87653.1"/>
    </source>
</evidence>
<dbReference type="STRING" id="1798704.A3J93_03995"/>
<sequence length="221" mass="25316">MDNFHGHEKVGESLLSPFEKILVAKYVSKIPAGIQTYHLTLLTILWSALIILFGYLSQTNVHWLWATSGAIILQYITDLFDGAVGRARNTGLRRWGYYMDHFLDYIFLCAVLIGYSFVFNDDYNSLFYILAVFGAFMVNAYLNFSATNKFKIAFMKFGPTEARLLFILINMSVILLNGYVPLARFLPIILTLATVGLVITVYFTQKEIWQMDESEKGEKIR</sequence>
<dbReference type="InterPro" id="IPR043130">
    <property type="entry name" value="CDP-OH_PTrfase_TM_dom"/>
</dbReference>
<organism evidence="2 3">
    <name type="scientific">Candidatus Magasanikbacteria bacterium RIFOXYC2_FULL_42_28</name>
    <dbReference type="NCBI Taxonomy" id="1798704"/>
    <lineage>
        <taxon>Bacteria</taxon>
        <taxon>Candidatus Magasanikiibacteriota</taxon>
    </lineage>
</organism>
<feature type="transmembrane region" description="Helical" evidence="1">
    <location>
        <begin position="162"/>
        <end position="179"/>
    </location>
</feature>
<dbReference type="Pfam" id="PF01066">
    <property type="entry name" value="CDP-OH_P_transf"/>
    <property type="match status" value="1"/>
</dbReference>
<reference evidence="2 3" key="1">
    <citation type="journal article" date="2016" name="Nat. Commun.">
        <title>Thousands of microbial genomes shed light on interconnected biogeochemical processes in an aquifer system.</title>
        <authorList>
            <person name="Anantharaman K."/>
            <person name="Brown C.T."/>
            <person name="Hug L.A."/>
            <person name="Sharon I."/>
            <person name="Castelle C.J."/>
            <person name="Probst A.J."/>
            <person name="Thomas B.C."/>
            <person name="Singh A."/>
            <person name="Wilkins M.J."/>
            <person name="Karaoz U."/>
            <person name="Brodie E.L."/>
            <person name="Williams K.H."/>
            <person name="Hubbard S.S."/>
            <person name="Banfield J.F."/>
        </authorList>
    </citation>
    <scope>NUCLEOTIDE SEQUENCE [LARGE SCALE GENOMIC DNA]</scope>
</reference>
<feature type="transmembrane region" description="Helical" evidence="1">
    <location>
        <begin position="37"/>
        <end position="56"/>
    </location>
</feature>
<dbReference type="Proteomes" id="UP000177907">
    <property type="component" value="Unassembled WGS sequence"/>
</dbReference>
<keyword evidence="1" id="KW-0812">Transmembrane</keyword>
<dbReference type="GO" id="GO:0016780">
    <property type="term" value="F:phosphotransferase activity, for other substituted phosphate groups"/>
    <property type="evidence" value="ECO:0007669"/>
    <property type="project" value="InterPro"/>
</dbReference>
<dbReference type="InterPro" id="IPR000462">
    <property type="entry name" value="CDP-OH_P_trans"/>
</dbReference>
<keyword evidence="1" id="KW-0472">Membrane</keyword>
<evidence type="ECO:0000313" key="3">
    <source>
        <dbReference type="Proteomes" id="UP000177907"/>
    </source>
</evidence>
<gene>
    <name evidence="2" type="ORF">A3J93_03995</name>
</gene>
<comment type="caution">
    <text evidence="2">The sequence shown here is derived from an EMBL/GenBank/DDBJ whole genome shotgun (WGS) entry which is preliminary data.</text>
</comment>
<protein>
    <recommendedName>
        <fullName evidence="4">CDP-alcohol phosphatidyltransferase</fullName>
    </recommendedName>
</protein>
<feature type="transmembrane region" description="Helical" evidence="1">
    <location>
        <begin position="102"/>
        <end position="119"/>
    </location>
</feature>
<keyword evidence="1" id="KW-1133">Transmembrane helix</keyword>
<dbReference type="AlphaFoldDB" id="A0A1F6NVB1"/>
<dbReference type="GO" id="GO:0016020">
    <property type="term" value="C:membrane"/>
    <property type="evidence" value="ECO:0007669"/>
    <property type="project" value="InterPro"/>
</dbReference>
<dbReference type="EMBL" id="MFQZ01000010">
    <property type="protein sequence ID" value="OGH87653.1"/>
    <property type="molecule type" value="Genomic_DNA"/>
</dbReference>
<evidence type="ECO:0008006" key="4">
    <source>
        <dbReference type="Google" id="ProtNLM"/>
    </source>
</evidence>
<name>A0A1F6NVB1_9BACT</name>
<dbReference type="Gene3D" id="1.20.120.1760">
    <property type="match status" value="1"/>
</dbReference>
<evidence type="ECO:0000256" key="1">
    <source>
        <dbReference type="SAM" id="Phobius"/>
    </source>
</evidence>